<dbReference type="GeneID" id="63730124"/>
<protein>
    <submittedName>
        <fullName evidence="1">Uncharacterized protein</fullName>
    </submittedName>
</protein>
<reference evidence="2" key="1">
    <citation type="journal article" date="2017" name="Genome Biol.">
        <title>Comparative genomics reveals high biological diversity and specific adaptations in the industrially and medically important fungal genus Aspergillus.</title>
        <authorList>
            <person name="de Vries R.P."/>
            <person name="Riley R."/>
            <person name="Wiebenga A."/>
            <person name="Aguilar-Osorio G."/>
            <person name="Amillis S."/>
            <person name="Uchima C.A."/>
            <person name="Anderluh G."/>
            <person name="Asadollahi M."/>
            <person name="Askin M."/>
            <person name="Barry K."/>
            <person name="Battaglia E."/>
            <person name="Bayram O."/>
            <person name="Benocci T."/>
            <person name="Braus-Stromeyer S.A."/>
            <person name="Caldana C."/>
            <person name="Canovas D."/>
            <person name="Cerqueira G.C."/>
            <person name="Chen F."/>
            <person name="Chen W."/>
            <person name="Choi C."/>
            <person name="Clum A."/>
            <person name="Dos Santos R.A."/>
            <person name="Damasio A.R."/>
            <person name="Diallinas G."/>
            <person name="Emri T."/>
            <person name="Fekete E."/>
            <person name="Flipphi M."/>
            <person name="Freyberg S."/>
            <person name="Gallo A."/>
            <person name="Gournas C."/>
            <person name="Habgood R."/>
            <person name="Hainaut M."/>
            <person name="Harispe M.L."/>
            <person name="Henrissat B."/>
            <person name="Hilden K.S."/>
            <person name="Hope R."/>
            <person name="Hossain A."/>
            <person name="Karabika E."/>
            <person name="Karaffa L."/>
            <person name="Karanyi Z."/>
            <person name="Krasevec N."/>
            <person name="Kuo A."/>
            <person name="Kusch H."/>
            <person name="LaButti K."/>
            <person name="Lagendijk E.L."/>
            <person name="Lapidus A."/>
            <person name="Levasseur A."/>
            <person name="Lindquist E."/>
            <person name="Lipzen A."/>
            <person name="Logrieco A.F."/>
            <person name="MacCabe A."/>
            <person name="Maekelae M.R."/>
            <person name="Malavazi I."/>
            <person name="Melin P."/>
            <person name="Meyer V."/>
            <person name="Mielnichuk N."/>
            <person name="Miskei M."/>
            <person name="Molnar A.P."/>
            <person name="Mule G."/>
            <person name="Ngan C.Y."/>
            <person name="Orejas M."/>
            <person name="Orosz E."/>
            <person name="Ouedraogo J.P."/>
            <person name="Overkamp K.M."/>
            <person name="Park H.-S."/>
            <person name="Perrone G."/>
            <person name="Piumi F."/>
            <person name="Punt P.J."/>
            <person name="Ram A.F."/>
            <person name="Ramon A."/>
            <person name="Rauscher S."/>
            <person name="Record E."/>
            <person name="Riano-Pachon D.M."/>
            <person name="Robert V."/>
            <person name="Roehrig J."/>
            <person name="Ruller R."/>
            <person name="Salamov A."/>
            <person name="Salih N.S."/>
            <person name="Samson R.A."/>
            <person name="Sandor E."/>
            <person name="Sanguinetti M."/>
            <person name="Schuetze T."/>
            <person name="Sepcic K."/>
            <person name="Shelest E."/>
            <person name="Sherlock G."/>
            <person name="Sophianopoulou V."/>
            <person name="Squina F.M."/>
            <person name="Sun H."/>
            <person name="Susca A."/>
            <person name="Todd R.B."/>
            <person name="Tsang A."/>
            <person name="Unkles S.E."/>
            <person name="van de Wiele N."/>
            <person name="van Rossen-Uffink D."/>
            <person name="Oliveira J.V."/>
            <person name="Vesth T.C."/>
            <person name="Visser J."/>
            <person name="Yu J.-H."/>
            <person name="Zhou M."/>
            <person name="Andersen M.R."/>
            <person name="Archer D.B."/>
            <person name="Baker S.E."/>
            <person name="Benoit I."/>
            <person name="Brakhage A.A."/>
            <person name="Braus G.H."/>
            <person name="Fischer R."/>
            <person name="Frisvad J.C."/>
            <person name="Goldman G.H."/>
            <person name="Houbraken J."/>
            <person name="Oakley B."/>
            <person name="Pocsi I."/>
            <person name="Scazzocchio C."/>
            <person name="Seiboth B."/>
            <person name="vanKuyk P.A."/>
            <person name="Wortman J."/>
            <person name="Dyer P.S."/>
            <person name="Grigoriev I.V."/>
        </authorList>
    </citation>
    <scope>NUCLEOTIDE SEQUENCE [LARGE SCALE GENOMIC DNA]</scope>
    <source>
        <strain evidence="2">CBS 583.65</strain>
    </source>
</reference>
<dbReference type="RefSeq" id="XP_040665438.1">
    <property type="nucleotide sequence ID" value="XM_040814613.1"/>
</dbReference>
<evidence type="ECO:0000313" key="1">
    <source>
        <dbReference type="EMBL" id="OJI99675.1"/>
    </source>
</evidence>
<sequence>MQRSVYSKTRKNNQELNEWKDSIQFGNMRRATHSGLKRGRKGIQSLRFFAGRSLPGGSSSIKALALSTNPISFSYSGQLTVLNTYGQVIPRTRCPSTLLFPS</sequence>
<dbReference type="Proteomes" id="UP000184073">
    <property type="component" value="Unassembled WGS sequence"/>
</dbReference>
<evidence type="ECO:0000313" key="2">
    <source>
        <dbReference type="Proteomes" id="UP000184073"/>
    </source>
</evidence>
<organism evidence="1 2">
    <name type="scientific">Aspergillus versicolor CBS 583.65</name>
    <dbReference type="NCBI Taxonomy" id="1036611"/>
    <lineage>
        <taxon>Eukaryota</taxon>
        <taxon>Fungi</taxon>
        <taxon>Dikarya</taxon>
        <taxon>Ascomycota</taxon>
        <taxon>Pezizomycotina</taxon>
        <taxon>Eurotiomycetes</taxon>
        <taxon>Eurotiomycetidae</taxon>
        <taxon>Eurotiales</taxon>
        <taxon>Aspergillaceae</taxon>
        <taxon>Aspergillus</taxon>
        <taxon>Aspergillus subgen. Nidulantes</taxon>
    </lineage>
</organism>
<gene>
    <name evidence="1" type="ORF">ASPVEDRAFT_522581</name>
</gene>
<proteinExistence type="predicted"/>
<dbReference type="VEuPathDB" id="FungiDB:ASPVEDRAFT_522581"/>
<name>A0A1L9PDZ3_ASPVE</name>
<dbReference type="AlphaFoldDB" id="A0A1L9PDZ3"/>
<accession>A0A1L9PDZ3</accession>
<keyword evidence="2" id="KW-1185">Reference proteome</keyword>
<dbReference type="EMBL" id="KV878127">
    <property type="protein sequence ID" value="OJI99675.1"/>
    <property type="molecule type" value="Genomic_DNA"/>
</dbReference>